<dbReference type="KEGG" id="cic:CICLE_v10006859mg"/>
<dbReference type="InterPro" id="IPR006917">
    <property type="entry name" value="SOUL_heme-bd"/>
</dbReference>
<dbReference type="AlphaFoldDB" id="V4S599"/>
<evidence type="ECO:0000313" key="2">
    <source>
        <dbReference type="EMBL" id="ESR34005.1"/>
    </source>
</evidence>
<organism evidence="2 3">
    <name type="scientific">Citrus clementina</name>
    <name type="common">Clementine</name>
    <name type="synonym">Citrus deliciosa x Citrus sinensis</name>
    <dbReference type="NCBI Taxonomy" id="85681"/>
    <lineage>
        <taxon>Eukaryota</taxon>
        <taxon>Viridiplantae</taxon>
        <taxon>Streptophyta</taxon>
        <taxon>Embryophyta</taxon>
        <taxon>Tracheophyta</taxon>
        <taxon>Spermatophyta</taxon>
        <taxon>Magnoliopsida</taxon>
        <taxon>eudicotyledons</taxon>
        <taxon>Gunneridae</taxon>
        <taxon>Pentapetalae</taxon>
        <taxon>rosids</taxon>
        <taxon>malvids</taxon>
        <taxon>Sapindales</taxon>
        <taxon>Rutaceae</taxon>
        <taxon>Aurantioideae</taxon>
        <taxon>Citrus</taxon>
    </lineage>
</organism>
<dbReference type="OMA" id="HCEVWYV"/>
<evidence type="ECO:0000313" key="3">
    <source>
        <dbReference type="Proteomes" id="UP000030687"/>
    </source>
</evidence>
<dbReference type="Proteomes" id="UP000030687">
    <property type="component" value="Unassembled WGS sequence"/>
</dbReference>
<dbReference type="eggNOG" id="ENOG502RZYR">
    <property type="taxonomic scope" value="Eukaryota"/>
</dbReference>
<dbReference type="InParanoid" id="V4S599"/>
<keyword evidence="3" id="KW-1185">Reference proteome</keyword>
<protein>
    <submittedName>
        <fullName evidence="2">Uncharacterized protein</fullName>
    </submittedName>
</protein>
<evidence type="ECO:0000256" key="1">
    <source>
        <dbReference type="ARBA" id="ARBA00009817"/>
    </source>
</evidence>
<dbReference type="InterPro" id="IPR011256">
    <property type="entry name" value="Reg_factor_effector_dom_sf"/>
</dbReference>
<dbReference type="Pfam" id="PF04832">
    <property type="entry name" value="SOUL"/>
    <property type="match status" value="1"/>
</dbReference>
<accession>V4S599</accession>
<proteinExistence type="inferred from homology"/>
<dbReference type="Gramene" id="ESR34005">
    <property type="protein sequence ID" value="ESR34005"/>
    <property type="gene ID" value="CICLE_v10006859mg"/>
</dbReference>
<comment type="similarity">
    <text evidence="1">Belongs to the HEBP family.</text>
</comment>
<dbReference type="PANTHER" id="PTHR11220">
    <property type="entry name" value="HEME-BINDING PROTEIN-RELATED"/>
    <property type="match status" value="1"/>
</dbReference>
<dbReference type="EMBL" id="KI537036">
    <property type="protein sequence ID" value="ESR34005.1"/>
    <property type="molecule type" value="Genomic_DNA"/>
</dbReference>
<gene>
    <name evidence="2" type="ORF">CICLE_v10006859mg</name>
</gene>
<dbReference type="PANTHER" id="PTHR11220:SF59">
    <property type="entry name" value="HEME-BINDING PROTEIN 2-LIKE"/>
    <property type="match status" value="1"/>
</dbReference>
<sequence length="147" mass="16621">MWVSTVPINSSSYKDAAGRGFRILYSYFQGNNDQSAKITMTAPVLTNIIPSINGPFCNSQLQAHPIKLPKHKYVVVRRFGGLMDDTSISTQASALKKSFKNSTWESAIIFNYKISDDHRSLTYMSVAGYNSPFQNENRINKVLLWFD</sequence>
<dbReference type="SUPFAM" id="SSF55136">
    <property type="entry name" value="Probable bacterial effector-binding domain"/>
    <property type="match status" value="1"/>
</dbReference>
<reference evidence="2 3" key="1">
    <citation type="submission" date="2013-10" db="EMBL/GenBank/DDBJ databases">
        <authorList>
            <consortium name="International Citrus Genome Consortium"/>
            <person name="Jenkins J."/>
            <person name="Schmutz J."/>
            <person name="Prochnik S."/>
            <person name="Rokhsar D."/>
            <person name="Gmitter F."/>
            <person name="Ollitrault P."/>
            <person name="Machado M."/>
            <person name="Talon M."/>
            <person name="Wincker P."/>
            <person name="Jaillon O."/>
            <person name="Morgante M."/>
        </authorList>
    </citation>
    <scope>NUCLEOTIDE SEQUENCE</scope>
    <source>
        <strain evidence="3">cv. Clemenules</strain>
    </source>
</reference>
<name>V4S599_CITCL</name>
<dbReference type="Gene3D" id="3.20.80.10">
    <property type="entry name" value="Regulatory factor, effector binding domain"/>
    <property type="match status" value="2"/>
</dbReference>